<evidence type="ECO:0000313" key="3">
    <source>
        <dbReference type="EMBL" id="EFG80960.1"/>
    </source>
</evidence>
<feature type="compositionally biased region" description="Basic and acidic residues" evidence="1">
    <location>
        <begin position="324"/>
        <end position="337"/>
    </location>
</feature>
<dbReference type="EMBL" id="ADNS01000017">
    <property type="protein sequence ID" value="EFG80960.1"/>
    <property type="molecule type" value="Genomic_DNA"/>
</dbReference>
<keyword evidence="4" id="KW-1185">Reference proteome</keyword>
<dbReference type="Proteomes" id="UP000006015">
    <property type="component" value="Unassembled WGS sequence"/>
</dbReference>
<protein>
    <submittedName>
        <fullName evidence="3">Relaxase/mobilization nuclease domain protein</fullName>
    </submittedName>
</protein>
<proteinExistence type="predicted"/>
<feature type="compositionally biased region" description="Polar residues" evidence="1">
    <location>
        <begin position="369"/>
        <end position="384"/>
    </location>
</feature>
<dbReference type="InterPro" id="IPR005094">
    <property type="entry name" value="Endonuclease_MobA/VirD2"/>
</dbReference>
<sequence>MSITTVDRSKSLSSPVVYAVYGNRTNAKSGQVRATALTVVCGSEMDNDSDGRWAGIEFVESGRDIINNYSNRSNRAITLVQSWSRDELHRDDPSHVEKANAMGTDLAQRLAPDTPFVVATHTDSKSGCVHNHLILLNHDLSSGKAAPKRAGNWHAVKVVNDDVMRDWGMRRLEPEGFVKLRRAERMAIRDGKSIDSTGLGINDLTGDTWADYLRKRVDELIADDRVLNAPDGLDKAHDLAVDYNLSLKMMDDELSIGLVDDNGKDMTYTTRTPKGKSRKRKAADAGSKFGPGYTTSGLSDRIAEAQAQLAAAIARQTRIDRIKHLNKESEKDSESTNDRASATNPRDISRRKPRPHLGSLGDDAESTYEGLNQDSSSAQSSERVGNQDPIHRSVGEGTSEVIRAATKARRAAEKSSSNHRRDEGVRPGAAGGRRDHQQSGKHADGHGPIDEKYPENTRRPRGDVPRNAGGREASGEAQRRKRQERLARLNQAANYEPEF</sequence>
<name>A0ABP2IEP5_CORAM</name>
<feature type="region of interest" description="Disordered" evidence="1">
    <location>
        <begin position="262"/>
        <end position="294"/>
    </location>
</feature>
<feature type="compositionally biased region" description="Basic and acidic residues" evidence="1">
    <location>
        <begin position="432"/>
        <end position="464"/>
    </location>
</feature>
<evidence type="ECO:0000313" key="4">
    <source>
        <dbReference type="Proteomes" id="UP000006015"/>
    </source>
</evidence>
<feature type="region of interest" description="Disordered" evidence="1">
    <location>
        <begin position="324"/>
        <end position="499"/>
    </location>
</feature>
<organism evidence="3 4">
    <name type="scientific">Corynebacterium ammoniagenes DSM 20306</name>
    <dbReference type="NCBI Taxonomy" id="649754"/>
    <lineage>
        <taxon>Bacteria</taxon>
        <taxon>Bacillati</taxon>
        <taxon>Actinomycetota</taxon>
        <taxon>Actinomycetes</taxon>
        <taxon>Mycobacteriales</taxon>
        <taxon>Corynebacteriaceae</taxon>
        <taxon>Corynebacterium</taxon>
    </lineage>
</organism>
<feature type="domain" description="MobA/VirD2-like nuclease" evidence="2">
    <location>
        <begin position="68"/>
        <end position="168"/>
    </location>
</feature>
<gene>
    <name evidence="3" type="ORF">HMPREF0281_01834</name>
</gene>
<reference evidence="3 4" key="1">
    <citation type="submission" date="2010-04" db="EMBL/GenBank/DDBJ databases">
        <authorList>
            <person name="Weinstock G."/>
            <person name="Sodergren E."/>
            <person name="Clifton S."/>
            <person name="Fulton L."/>
            <person name="Fulton B."/>
            <person name="Courtney L."/>
            <person name="Fronick C."/>
            <person name="Harrison M."/>
            <person name="Strong C."/>
            <person name="Farmer C."/>
            <person name="Delahaunty K."/>
            <person name="Markovic C."/>
            <person name="Hall O."/>
            <person name="Minx P."/>
            <person name="Tomlinson C."/>
            <person name="Mitreva M."/>
            <person name="Hou S."/>
            <person name="Wollam A."/>
            <person name="Pepin K.H."/>
            <person name="Johnson M."/>
            <person name="Bhonagiri V."/>
            <person name="Zhang X."/>
            <person name="Suruliraj S."/>
            <person name="Warren W."/>
            <person name="Chinwalla A."/>
            <person name="Mardis E.R."/>
            <person name="Wilson R.K."/>
        </authorList>
    </citation>
    <scope>NUCLEOTIDE SEQUENCE [LARGE SCALE GENOMIC DNA]</scope>
    <source>
        <strain evidence="3 4">DSM 20306</strain>
    </source>
</reference>
<dbReference type="Pfam" id="PF03432">
    <property type="entry name" value="Relaxase"/>
    <property type="match status" value="1"/>
</dbReference>
<evidence type="ECO:0000259" key="2">
    <source>
        <dbReference type="Pfam" id="PF03432"/>
    </source>
</evidence>
<evidence type="ECO:0000256" key="1">
    <source>
        <dbReference type="SAM" id="MobiDB-lite"/>
    </source>
</evidence>
<comment type="caution">
    <text evidence="3">The sequence shown here is derived from an EMBL/GenBank/DDBJ whole genome shotgun (WGS) entry which is preliminary data.</text>
</comment>
<accession>A0ABP2IEP5</accession>